<dbReference type="GO" id="GO:0010133">
    <property type="term" value="P:L-proline catabolic process to L-glutamate"/>
    <property type="evidence" value="ECO:0007669"/>
    <property type="project" value="TreeGrafter"/>
</dbReference>
<dbReference type="PATRIC" id="fig|1411148.3.peg.998"/>
<accession>W2C4D7</accession>
<keyword evidence="1" id="KW-0560">Oxidoreductase</keyword>
<dbReference type="AlphaFoldDB" id="W2C4D7"/>
<organism evidence="3 4">
    <name type="scientific">Tannerella sp. oral taxon BU063 isolate Cell 2</name>
    <dbReference type="NCBI Taxonomy" id="1411148"/>
    <lineage>
        <taxon>Bacteria</taxon>
        <taxon>Pseudomonadati</taxon>
        <taxon>Bacteroidota</taxon>
        <taxon>Bacteroidia</taxon>
        <taxon>Bacteroidales</taxon>
        <taxon>Tannerellaceae</taxon>
        <taxon>Tannerella</taxon>
    </lineage>
</organism>
<reference evidence="3 4" key="1">
    <citation type="submission" date="2013-11" db="EMBL/GenBank/DDBJ databases">
        <title>Single cell genomics of uncultured Tannerella BU063 (oral taxon 286).</title>
        <authorList>
            <person name="Beall C.J."/>
            <person name="Campbell A.G."/>
            <person name="Griffen A.L."/>
            <person name="Podar M."/>
            <person name="Leys E.J."/>
        </authorList>
    </citation>
    <scope>NUCLEOTIDE SEQUENCE [LARGE SCALE GENOMIC DNA]</scope>
    <source>
        <strain evidence="3">Cell 2</strain>
    </source>
</reference>
<dbReference type="SUPFAM" id="SSF51730">
    <property type="entry name" value="FAD-linked oxidoreductase"/>
    <property type="match status" value="1"/>
</dbReference>
<dbReference type="InterPro" id="IPR015659">
    <property type="entry name" value="Proline_oxidase"/>
</dbReference>
<evidence type="ECO:0000313" key="3">
    <source>
        <dbReference type="EMBL" id="ETK02015.1"/>
    </source>
</evidence>
<dbReference type="PANTHER" id="PTHR13914:SF0">
    <property type="entry name" value="PROLINE DEHYDROGENASE 1, MITOCHONDRIAL"/>
    <property type="match status" value="1"/>
</dbReference>
<name>W2C4D7_9BACT</name>
<comment type="caution">
    <text evidence="3">The sequence shown here is derived from an EMBL/GenBank/DDBJ whole genome shotgun (WGS) entry which is preliminary data.</text>
</comment>
<dbReference type="InterPro" id="IPR029041">
    <property type="entry name" value="FAD-linked_oxidoreductase-like"/>
</dbReference>
<proteinExistence type="predicted"/>
<protein>
    <submittedName>
        <fullName evidence="3">Proline dehydrogenase</fullName>
    </submittedName>
</protein>
<dbReference type="Gene3D" id="3.20.20.220">
    <property type="match status" value="1"/>
</dbReference>
<sequence length="390" mass="44433">MLDFNDTQIAFEAKSDSELRNARLLFGTIKHPGLVKLAKLGTNIALGIHFPLGWIVKPTLYKQFVGGETIEDCARTVAGLRRFGVKSTLDYSAESEQTPEGIEATMKETLRSVDNAKGNPDIAYAVFKPSTLTTDALLAKASEHPEQLTAEEKAAHEAYHQRFLALCQRAYDNDVRILVDAEDYCFQDSIDAMTDEAMRMFNKRRAIVFATLQMYRHDRMPYLRRILEDAKEKGYTAGIKFVRGAYMEDERARAAAMGYPDPICKNKQATDDNYNQGVEFVIENLDHFELFMGTHNEESNYRLAKLIEKKGLRHDDPRIFFAQLLGMSDNISFNLAHAGYNVTKYVPYAKVRDVLPYLLRRAEENTSVAGQTTRELNMLNLETERRKRAK</sequence>
<evidence type="ECO:0000313" key="4">
    <source>
        <dbReference type="Proteomes" id="UP000018837"/>
    </source>
</evidence>
<dbReference type="GO" id="GO:0071949">
    <property type="term" value="F:FAD binding"/>
    <property type="evidence" value="ECO:0007669"/>
    <property type="project" value="TreeGrafter"/>
</dbReference>
<feature type="domain" description="Proline dehydrogenase" evidence="2">
    <location>
        <begin position="74"/>
        <end position="373"/>
    </location>
</feature>
<evidence type="ECO:0000259" key="2">
    <source>
        <dbReference type="Pfam" id="PF01619"/>
    </source>
</evidence>
<dbReference type="GO" id="GO:0004657">
    <property type="term" value="F:proline dehydrogenase activity"/>
    <property type="evidence" value="ECO:0007669"/>
    <property type="project" value="InterPro"/>
</dbReference>
<gene>
    <name evidence="3" type="ORF">N425_06630</name>
</gene>
<dbReference type="Proteomes" id="UP000018837">
    <property type="component" value="Unassembled WGS sequence"/>
</dbReference>
<dbReference type="InterPro" id="IPR002872">
    <property type="entry name" value="Proline_DH_dom"/>
</dbReference>
<dbReference type="Pfam" id="PF01619">
    <property type="entry name" value="Pro_dh"/>
    <property type="match status" value="1"/>
</dbReference>
<evidence type="ECO:0000256" key="1">
    <source>
        <dbReference type="ARBA" id="ARBA00023002"/>
    </source>
</evidence>
<dbReference type="PANTHER" id="PTHR13914">
    <property type="entry name" value="PROLINE OXIDASE"/>
    <property type="match status" value="1"/>
</dbReference>
<dbReference type="EMBL" id="AYUF01000422">
    <property type="protein sequence ID" value="ETK02015.1"/>
    <property type="molecule type" value="Genomic_DNA"/>
</dbReference>